<dbReference type="InterPro" id="IPR027417">
    <property type="entry name" value="P-loop_NTPase"/>
</dbReference>
<feature type="domain" description="Helitron helicase-like" evidence="5">
    <location>
        <begin position="1349"/>
        <end position="1490"/>
    </location>
</feature>
<dbReference type="InterPro" id="IPR001680">
    <property type="entry name" value="WD40_rpt"/>
</dbReference>
<evidence type="ECO:0000313" key="10">
    <source>
        <dbReference type="EMBL" id="GJS79853.1"/>
    </source>
</evidence>
<dbReference type="SUPFAM" id="SSF50978">
    <property type="entry name" value="WD40 repeat-like"/>
    <property type="match status" value="1"/>
</dbReference>
<evidence type="ECO:0000259" key="9">
    <source>
        <dbReference type="Pfam" id="PF23654"/>
    </source>
</evidence>
<feature type="domain" description="DNA helicase Pif1-like DEAD-box helicase" evidence="4">
    <location>
        <begin position="1955"/>
        <end position="2174"/>
    </location>
</feature>
<dbReference type="InterPro" id="IPR015943">
    <property type="entry name" value="WD40/YVTN_repeat-like_dom_sf"/>
</dbReference>
<proteinExistence type="inferred from homology"/>
<keyword evidence="1" id="KW-0853">WD repeat</keyword>
<feature type="region of interest" description="Disordered" evidence="3">
    <location>
        <begin position="1303"/>
        <end position="1337"/>
    </location>
</feature>
<evidence type="ECO:0000256" key="3">
    <source>
        <dbReference type="SAM" id="MobiDB-lite"/>
    </source>
</evidence>
<dbReference type="Gene3D" id="3.40.50.300">
    <property type="entry name" value="P-loop containing nucleotide triphosphate hydrolases"/>
    <property type="match status" value="1"/>
</dbReference>
<dbReference type="Pfam" id="PF05970">
    <property type="entry name" value="PIF1"/>
    <property type="match status" value="1"/>
</dbReference>
<name>A0ABQ4YTB4_9ASTR</name>
<reference evidence="10" key="2">
    <citation type="submission" date="2022-01" db="EMBL/GenBank/DDBJ databases">
        <authorList>
            <person name="Yamashiro T."/>
            <person name="Shiraishi A."/>
            <person name="Satake H."/>
            <person name="Nakayama K."/>
        </authorList>
    </citation>
    <scope>NUCLEOTIDE SEQUENCE</scope>
</reference>
<feature type="compositionally biased region" description="Polar residues" evidence="3">
    <location>
        <begin position="1328"/>
        <end position="1337"/>
    </location>
</feature>
<dbReference type="Pfam" id="PF23568">
    <property type="entry name" value="ARM_LIN"/>
    <property type="match status" value="1"/>
</dbReference>
<evidence type="ECO:0000259" key="6">
    <source>
        <dbReference type="Pfam" id="PF21530"/>
    </source>
</evidence>
<dbReference type="InterPro" id="IPR056512">
    <property type="entry name" value="LIN_N"/>
</dbReference>
<organism evidence="10 11">
    <name type="scientific">Tanacetum coccineum</name>
    <dbReference type="NCBI Taxonomy" id="301880"/>
    <lineage>
        <taxon>Eukaryota</taxon>
        <taxon>Viridiplantae</taxon>
        <taxon>Streptophyta</taxon>
        <taxon>Embryophyta</taxon>
        <taxon>Tracheophyta</taxon>
        <taxon>Spermatophyta</taxon>
        <taxon>Magnoliopsida</taxon>
        <taxon>eudicotyledons</taxon>
        <taxon>Gunneridae</taxon>
        <taxon>Pentapetalae</taxon>
        <taxon>asterids</taxon>
        <taxon>campanulids</taxon>
        <taxon>Asterales</taxon>
        <taxon>Asteraceae</taxon>
        <taxon>Asteroideae</taxon>
        <taxon>Anthemideae</taxon>
        <taxon>Anthemidinae</taxon>
        <taxon>Tanacetum</taxon>
    </lineage>
</organism>
<reference evidence="10" key="1">
    <citation type="journal article" date="2022" name="Int. J. Mol. Sci.">
        <title>Draft Genome of Tanacetum Coccineum: Genomic Comparison of Closely Related Tanacetum-Family Plants.</title>
        <authorList>
            <person name="Yamashiro T."/>
            <person name="Shiraishi A."/>
            <person name="Nakayama K."/>
            <person name="Satake H."/>
        </authorList>
    </citation>
    <scope>NUCLEOTIDE SEQUENCE</scope>
</reference>
<dbReference type="InterPro" id="IPR025476">
    <property type="entry name" value="Helitron_helicase-like"/>
</dbReference>
<sequence length="2416" mass="273401">MASSTSSSSSPSSSSSSSHHHELIHPHLLRELVTLINNHVNSLLSNPKARKTIQNKCTSSLNSTREHKSLDMSEQTVLSNLYHGIQNVELCIKSKCSQHIVTCEKMLQAPASLDENGVTAGVSNAFLVCCAYFYLCLLRKVEGDEVQVALYFLQALVVSPGLVKSDLAPEVYRNVVESCIVPLRPELGSGVEGVRWGAKSYKAWLMYYQVISYGQQPTLLMDTSAEFRNTKVCSTSSSKSYEHVQLHAQNCVKVHPVDPQQNEHAATIEPTVSNKVLENSSVKRLQDLLLEDQSDTYSLYSDTSEYADDDSQEYVVEFDKSLRTLREALEEQELETSITMSKTPETLNFSSSSSELVFWNCLQKEDETTCQTFQREYTRESSTRRDEISFSGENSYRVEQAEIVEKVISKLCFSENDNDDDSMSVEITTVYNMLASKPGLKYSLLKDVILDQLLMALSTSKEEGVIRASVSILLSIVSSNPSVIGDVRKKGLNLTDLTNALKRDVYEAVVLIYLINPSPNEIKSLDLMPTLIKIICCYKSGLNLNSKSLVMTPPLASIMIIQVLVSAFDYATNDIHLAEICSPKVISSLVNVPRNGNLEEVITLADILVKCMRFDGQCRYHISQFTPISPFISLILSNHKDGILMGLEYYHELLRMPRSSSTSLLHQLKEQGGIDIICVLLLAIQQTQPEYKVLAASLLLQLDVLEESVDNILNREVAIKTLLESLTCEENPDAQQLAAFILSNLGGTYAWSGESYTIAWLVKKTGLNSMLHKNIVKNIDWLDDTLQECGTEVWCAKVARDIIKLGDPVFYALEKGLKSKNKRVSRYCLTTIAWIGCEIVKGSDDLRCLACDILLSTIEQYVHPGMDLEERLLACMQKLTQLSEGVRESLRRLSSITWMAEELLKVADYYMPNKWRISCVHTQVLEANYNGSGAVNSLMYYRGHLFSGYSNGSIKVWDIKGQTATLILDIIEHKKAVTCFALLEQENYLLSGSSDKTIRIWQMFERKLQCIEVITTKDSIQSLETCGEMIFVVTHSHKMKAFDSSRKVKDVLKNKHVKCIRSSQGKVYIGCMDSSIQELYIGNNRQQEIKAPSKSWTMQNKPIYSLALYKDWLYSASTCVDGSKIKDWKRQSKAQVSIVTEKRANVLGMNIVEDFIYLNTSNSPSNLEIWLRGTQHKVGRLSAGSKITSMLAANDMILCGTESGLIKFIINAGTQAPGNSNAHLQNFNAEVGVQRSGNRDTGFHKILMRMLAIQNDDVYVRWIPYNQDRVQLTSNVNVSIPDAQTSLGVQQLMAPVTFSTSESVSHSGSRLSASQPSTHRVNEPANRPVSSGPPSSYRSVGKLSIFVSIVRHSILRNEYLSGIYDAISRGDNDGSSCGAKLILPQSFTGGPRYMYSHYLDALAICRVHGNPSFFITFTCNVKWPEITEYMADFPLLTTADRADIVDRVFEMKIHQFIKYLRDAQPFGKTVAVLYTIEFQKRGLPHCHTLLWIHETARVRRDEDIDIYVSAELPSIDVDPECHRVVSELMMHGPCGLACPSAQCMQNSTECKKHFPKDYCNRTYTDKDGFVHYRRRDTGTTVLKQNVELDNRFVVPYNRELLMTFYAHINVEYCGWTMLIKYLFKYISKGTDRIAARISRTGTVTRDSTSRPQIVVDEIKNYLDARYISPHEACWRMLEFEIHHREPAVQILSVHLQNMQRVIFRDRDKLDSVVVNTHSKKTTLTEWLHYNEWNTDGRHLTYLNFPSEFVWNKDGKYWSRRRQRNKSSIGRLIYVHPASGDLFYQRMLLCHQKGCKSFLDIRTVNNTVYPTCRAACQALGILEDDQEWEITFQEAACSATPTELRTLFAHILTFCQVSDPVRLWKRVWKSMSEDIPYTSSISLNIPNLHIDDSELEDYVLYELEACLNHCSRSLVDFGLRTPPEHLMSVLRNRLLMEEKTYNRPELAREKERLLAKLNEKQRRIFDLIVNACTNNQQELIFVYGHGGTGKTFLWKTIIYALRAEGRIVLAVASSGVASLLLPAGRTAHSRFKLPLDLTDTSVCSIKKNTQLATLIKETSLIVWDESPMNDRRCFETLDRTLRDILDMPNTLFGGKTVMLGGDFRQTLPVKKQASRNELIGSSIAESYLWQHFKLHRLTENMRLSNRTLHETDKEKVATFANWLLDIGNGNIGAPDEVDPENTSWVDIPDMYRIPDDEHGMMNLIRFIYDDQTLQNPTPQALQEKVIVCPKNEVVDTINAKIMSMVPGRTQVYISYDEALPHGHDGGEVEMLYPKEYLNTLSFAGLPPHRLELKIGTPIILLRNLNIAGGLCNGTRLIVKQLLPKVIEAQIVTGTRISQKVYLPRIPLTMKDPKIPFVFKRKQFPIKVCYAMTINKSQGQSLKKIGVYLPEPVFGHGQLYVALSRATTPDGLKILINT</sequence>
<dbReference type="EMBL" id="BQNB010010628">
    <property type="protein sequence ID" value="GJS79853.1"/>
    <property type="molecule type" value="Genomic_DNA"/>
</dbReference>
<dbReference type="InterPro" id="IPR011989">
    <property type="entry name" value="ARM-like"/>
</dbReference>
<dbReference type="InterPro" id="IPR010285">
    <property type="entry name" value="DNA_helicase_pif1-like_DEAD"/>
</dbReference>
<dbReference type="SMART" id="SM00320">
    <property type="entry name" value="WD40"/>
    <property type="match status" value="2"/>
</dbReference>
<dbReference type="PANTHER" id="PTHR35549">
    <property type="entry name" value="OS04G0584500 PROTEIN"/>
    <property type="match status" value="1"/>
</dbReference>
<evidence type="ECO:0000313" key="11">
    <source>
        <dbReference type="Proteomes" id="UP001151760"/>
    </source>
</evidence>
<dbReference type="PANTHER" id="PTHR35549:SF2">
    <property type="entry name" value="TRANSDUCIN_WD40 REPEAT-LIKE SUPERFAMILY PROTEIN"/>
    <property type="match status" value="1"/>
</dbReference>
<dbReference type="Pfam" id="PF23654">
    <property type="entry name" value="ARM_LIN_2nd"/>
    <property type="match status" value="1"/>
</dbReference>
<dbReference type="Pfam" id="PF00400">
    <property type="entry name" value="WD40"/>
    <property type="match status" value="1"/>
</dbReference>
<keyword evidence="2" id="KW-0227">DNA damage</keyword>
<keyword evidence="11" id="KW-1185">Reference proteome</keyword>
<keyword evidence="2" id="KW-0233">DNA recombination</keyword>
<dbReference type="InterPro" id="IPR055566">
    <property type="entry name" value="ARM_LIN"/>
</dbReference>
<gene>
    <name evidence="10" type="ORF">Tco_0729734</name>
</gene>
<evidence type="ECO:0000259" key="4">
    <source>
        <dbReference type="Pfam" id="PF05970"/>
    </source>
</evidence>
<keyword evidence="2" id="KW-0547">Nucleotide-binding</keyword>
<evidence type="ECO:0000256" key="1">
    <source>
        <dbReference type="PROSITE-ProRule" id="PRU00221"/>
    </source>
</evidence>
<dbReference type="Pfam" id="PF23628">
    <property type="entry name" value="ARM_LIN_C"/>
    <property type="match status" value="1"/>
</dbReference>
<dbReference type="EC" id="5.6.2.3" evidence="2"/>
<comment type="similarity">
    <text evidence="2">Belongs to the helicase family.</text>
</comment>
<evidence type="ECO:0000259" key="8">
    <source>
        <dbReference type="Pfam" id="PF23628"/>
    </source>
</evidence>
<comment type="catalytic activity">
    <reaction evidence="2">
        <text>ATP + H2O = ADP + phosphate + H(+)</text>
        <dbReference type="Rhea" id="RHEA:13065"/>
        <dbReference type="ChEBI" id="CHEBI:15377"/>
        <dbReference type="ChEBI" id="CHEBI:15378"/>
        <dbReference type="ChEBI" id="CHEBI:30616"/>
        <dbReference type="ChEBI" id="CHEBI:43474"/>
        <dbReference type="ChEBI" id="CHEBI:456216"/>
        <dbReference type="EC" id="5.6.2.3"/>
    </reaction>
</comment>
<feature type="domain" description="Putative E3 ubiquitin-protein ligase LIN N-terminal" evidence="7">
    <location>
        <begin position="29"/>
        <end position="177"/>
    </location>
</feature>
<evidence type="ECO:0000256" key="2">
    <source>
        <dbReference type="RuleBase" id="RU363044"/>
    </source>
</evidence>
<feature type="domain" description="Putative E3 ubiquitin-protein ligase LIN ARM repeats" evidence="9">
    <location>
        <begin position="400"/>
        <end position="562"/>
    </location>
</feature>
<dbReference type="CDD" id="cd18809">
    <property type="entry name" value="SF1_C_RecD"/>
    <property type="match status" value="1"/>
</dbReference>
<dbReference type="Gene3D" id="2.130.10.10">
    <property type="entry name" value="YVTN repeat-like/Quinoprotein amine dehydrogenase"/>
    <property type="match status" value="1"/>
</dbReference>
<feature type="domain" description="DNA helicase Pif1-like 2B" evidence="6">
    <location>
        <begin position="2274"/>
        <end position="2320"/>
    </location>
</feature>
<feature type="domain" description="Putative E3 ubiquitin-protein ligase LIN ARM-like" evidence="8">
    <location>
        <begin position="565"/>
        <end position="906"/>
    </location>
</feature>
<dbReference type="Gene3D" id="1.25.10.10">
    <property type="entry name" value="Leucine-rich Repeat Variant"/>
    <property type="match status" value="1"/>
</dbReference>
<dbReference type="InterPro" id="IPR049163">
    <property type="entry name" value="Pif1-like_2B_dom"/>
</dbReference>
<dbReference type="PROSITE" id="PS50082">
    <property type="entry name" value="WD_REPEATS_2"/>
    <property type="match status" value="1"/>
</dbReference>
<comment type="cofactor">
    <cofactor evidence="2">
        <name>Mg(2+)</name>
        <dbReference type="ChEBI" id="CHEBI:18420"/>
    </cofactor>
</comment>
<dbReference type="InterPro" id="IPR056514">
    <property type="entry name" value="ARM_LIN_2nd"/>
</dbReference>
<keyword evidence="2 10" id="KW-0347">Helicase</keyword>
<dbReference type="SUPFAM" id="SSF52540">
    <property type="entry name" value="P-loop containing nucleoside triphosphate hydrolases"/>
    <property type="match status" value="2"/>
</dbReference>
<dbReference type="SUPFAM" id="SSF48371">
    <property type="entry name" value="ARM repeat"/>
    <property type="match status" value="1"/>
</dbReference>
<dbReference type="GO" id="GO:0004386">
    <property type="term" value="F:helicase activity"/>
    <property type="evidence" value="ECO:0007669"/>
    <property type="project" value="UniProtKB-KW"/>
</dbReference>
<dbReference type="Pfam" id="PF21530">
    <property type="entry name" value="Pif1_2B_dom"/>
    <property type="match status" value="1"/>
</dbReference>
<dbReference type="Pfam" id="PF14214">
    <property type="entry name" value="Helitron_like_N"/>
    <property type="match status" value="1"/>
</dbReference>
<feature type="compositionally biased region" description="Low complexity" evidence="3">
    <location>
        <begin position="1"/>
        <end position="17"/>
    </location>
</feature>
<comment type="caution">
    <text evidence="10">The sequence shown here is derived from an EMBL/GenBank/DDBJ whole genome shotgun (WGS) entry which is preliminary data.</text>
</comment>
<dbReference type="InterPro" id="IPR016024">
    <property type="entry name" value="ARM-type_fold"/>
</dbReference>
<keyword evidence="2" id="KW-0067">ATP-binding</keyword>
<feature type="compositionally biased region" description="Polar residues" evidence="3">
    <location>
        <begin position="1303"/>
        <end position="1319"/>
    </location>
</feature>
<dbReference type="Proteomes" id="UP001151760">
    <property type="component" value="Unassembled WGS sequence"/>
</dbReference>
<dbReference type="PROSITE" id="PS50294">
    <property type="entry name" value="WD_REPEATS_REGION"/>
    <property type="match status" value="1"/>
</dbReference>
<protein>
    <recommendedName>
        <fullName evidence="2">ATP-dependent DNA helicase</fullName>
        <ecNumber evidence="2">5.6.2.3</ecNumber>
    </recommendedName>
</protein>
<feature type="region of interest" description="Disordered" evidence="3">
    <location>
        <begin position="1"/>
        <end position="23"/>
    </location>
</feature>
<keyword evidence="2" id="KW-0234">DNA repair</keyword>
<keyword evidence="2" id="KW-0378">Hydrolase</keyword>
<dbReference type="InterPro" id="IPR036322">
    <property type="entry name" value="WD40_repeat_dom_sf"/>
</dbReference>
<evidence type="ECO:0000259" key="7">
    <source>
        <dbReference type="Pfam" id="PF23568"/>
    </source>
</evidence>
<evidence type="ECO:0000259" key="5">
    <source>
        <dbReference type="Pfam" id="PF14214"/>
    </source>
</evidence>
<feature type="repeat" description="WD" evidence="1">
    <location>
        <begin position="970"/>
        <end position="1003"/>
    </location>
</feature>
<accession>A0ABQ4YTB4</accession>